<dbReference type="Gene3D" id="3.20.20.70">
    <property type="entry name" value="Aldolase class I"/>
    <property type="match status" value="1"/>
</dbReference>
<name>A0A090QVF5_9GAMM</name>
<evidence type="ECO:0000259" key="2">
    <source>
        <dbReference type="Pfam" id="PF03537"/>
    </source>
</evidence>
<accession>A0A090QVF5</accession>
<sequence>MAVQKGCDGVEPDNVDGYKNNTGFDLTADDQLTFNRLLANEAHARNLSIGLKNNVEQVPELVTYFDFA</sequence>
<feature type="region of interest" description="Disordered" evidence="1">
    <location>
        <begin position="1"/>
        <end position="20"/>
    </location>
</feature>
<dbReference type="SUPFAM" id="SSF51445">
    <property type="entry name" value="(Trans)glycosidases"/>
    <property type="match status" value="1"/>
</dbReference>
<dbReference type="EMBL" id="BBMN01000010">
    <property type="protein sequence ID" value="GAL06248.1"/>
    <property type="molecule type" value="Genomic_DNA"/>
</dbReference>
<proteinExistence type="predicted"/>
<protein>
    <submittedName>
        <fullName evidence="3">Endo alpha-1,4 polygalactosaminidase precusor</fullName>
    </submittedName>
</protein>
<dbReference type="STRING" id="754436.JCM19237_1893"/>
<evidence type="ECO:0000313" key="4">
    <source>
        <dbReference type="Proteomes" id="UP000029227"/>
    </source>
</evidence>
<dbReference type="InterPro" id="IPR004352">
    <property type="entry name" value="GH114_TIM-barrel"/>
</dbReference>
<dbReference type="InterPro" id="IPR017853">
    <property type="entry name" value="GH"/>
</dbReference>
<dbReference type="Proteomes" id="UP000029227">
    <property type="component" value="Unassembled WGS sequence"/>
</dbReference>
<dbReference type="InterPro" id="IPR013785">
    <property type="entry name" value="Aldolase_TIM"/>
</dbReference>
<dbReference type="eggNOG" id="COG3868">
    <property type="taxonomic scope" value="Bacteria"/>
</dbReference>
<evidence type="ECO:0000313" key="3">
    <source>
        <dbReference type="EMBL" id="GAL06248.1"/>
    </source>
</evidence>
<dbReference type="AlphaFoldDB" id="A0A090QVF5"/>
<reference evidence="3 4" key="1">
    <citation type="journal article" date="2014" name="Genome Announc.">
        <title>Draft Genome Sequences of Two Vibrionaceae Species, Vibrio ponticus C121 and Photobacterium aphoticum C119, Isolated as Coral Reef Microbiota.</title>
        <authorList>
            <person name="Al-saari N."/>
            <person name="Meirelles P.M."/>
            <person name="Mino S."/>
            <person name="Suda W."/>
            <person name="Oshima K."/>
            <person name="Hattori M."/>
            <person name="Ohkuma M."/>
            <person name="Thompson F.L."/>
            <person name="Gomez-Gil B."/>
            <person name="Sawabe T."/>
            <person name="Sawabe T."/>
        </authorList>
    </citation>
    <scope>NUCLEOTIDE SEQUENCE [LARGE SCALE GENOMIC DNA]</scope>
    <source>
        <strain evidence="3 4">JCM 19237</strain>
    </source>
</reference>
<dbReference type="PANTHER" id="PTHR35273">
    <property type="entry name" value="ALPHA-1,4 POLYGALACTOSAMINIDASE, PUTATIVE (AFU_ORTHOLOGUE AFUA_3G07890)-RELATED"/>
    <property type="match status" value="1"/>
</dbReference>
<dbReference type="PANTHER" id="PTHR35273:SF2">
    <property type="entry name" value="ALPHA-GALACTOSIDASE"/>
    <property type="match status" value="1"/>
</dbReference>
<evidence type="ECO:0000256" key="1">
    <source>
        <dbReference type="SAM" id="MobiDB-lite"/>
    </source>
</evidence>
<comment type="caution">
    <text evidence="3">The sequence shown here is derived from an EMBL/GenBank/DDBJ whole genome shotgun (WGS) entry which is preliminary data.</text>
</comment>
<organism evidence="3 4">
    <name type="scientific">Photobacterium aphoticum</name>
    <dbReference type="NCBI Taxonomy" id="754436"/>
    <lineage>
        <taxon>Bacteria</taxon>
        <taxon>Pseudomonadati</taxon>
        <taxon>Pseudomonadota</taxon>
        <taxon>Gammaproteobacteria</taxon>
        <taxon>Vibrionales</taxon>
        <taxon>Vibrionaceae</taxon>
        <taxon>Photobacterium</taxon>
    </lineage>
</organism>
<feature type="domain" description="Glycoside-hydrolase family GH114 TIM-barrel" evidence="2">
    <location>
        <begin position="1"/>
        <end position="68"/>
    </location>
</feature>
<gene>
    <name evidence="3" type="ORF">JCM19237_1893</name>
</gene>
<dbReference type="Pfam" id="PF03537">
    <property type="entry name" value="Glyco_hydro_114"/>
    <property type="match status" value="1"/>
</dbReference>